<accession>A0ABW6L8S5</accession>
<proteinExistence type="predicted"/>
<evidence type="ECO:0000256" key="3">
    <source>
        <dbReference type="ARBA" id="ARBA00022679"/>
    </source>
</evidence>
<dbReference type="RefSeq" id="WP_358281642.1">
    <property type="nucleotide sequence ID" value="NZ_JBEYGJ010000011.1"/>
</dbReference>
<dbReference type="InterPro" id="IPR001296">
    <property type="entry name" value="Glyco_trans_1"/>
</dbReference>
<feature type="domain" description="Glycosyl transferase family 1" evidence="4">
    <location>
        <begin position="181"/>
        <end position="314"/>
    </location>
</feature>
<evidence type="ECO:0000259" key="4">
    <source>
        <dbReference type="Pfam" id="PF00534"/>
    </source>
</evidence>
<dbReference type="Proteomes" id="UP001601288">
    <property type="component" value="Unassembled WGS sequence"/>
</dbReference>
<dbReference type="GO" id="GO:0016757">
    <property type="term" value="F:glycosyltransferase activity"/>
    <property type="evidence" value="ECO:0007669"/>
    <property type="project" value="UniProtKB-KW"/>
</dbReference>
<dbReference type="Pfam" id="PF00534">
    <property type="entry name" value="Glycos_transf_1"/>
    <property type="match status" value="1"/>
</dbReference>
<evidence type="ECO:0000313" key="7">
    <source>
        <dbReference type="Proteomes" id="UP001601288"/>
    </source>
</evidence>
<dbReference type="Gene3D" id="3.40.50.2000">
    <property type="entry name" value="Glycogen Phosphorylase B"/>
    <property type="match status" value="2"/>
</dbReference>
<dbReference type="SUPFAM" id="SSF53756">
    <property type="entry name" value="UDP-Glycosyltransferase/glycogen phosphorylase"/>
    <property type="match status" value="1"/>
</dbReference>
<keyword evidence="3 6" id="KW-0808">Transferase</keyword>
<name>A0ABW6L8S5_9ACTN</name>
<dbReference type="PANTHER" id="PTHR12526">
    <property type="entry name" value="GLYCOSYLTRANSFERASE"/>
    <property type="match status" value="1"/>
</dbReference>
<dbReference type="Pfam" id="PF13439">
    <property type="entry name" value="Glyco_transf_4"/>
    <property type="match status" value="1"/>
</dbReference>
<reference evidence="6 7" key="1">
    <citation type="submission" date="2024-10" db="EMBL/GenBank/DDBJ databases">
        <title>The Natural Products Discovery Center: Release of the First 8490 Sequenced Strains for Exploring Actinobacteria Biosynthetic Diversity.</title>
        <authorList>
            <person name="Kalkreuter E."/>
            <person name="Kautsar S.A."/>
            <person name="Yang D."/>
            <person name="Bader C.D."/>
            <person name="Teijaro C.N."/>
            <person name="Fluegel L."/>
            <person name="Davis C.M."/>
            <person name="Simpson J.R."/>
            <person name="Lauterbach L."/>
            <person name="Steele A.D."/>
            <person name="Gui C."/>
            <person name="Meng S."/>
            <person name="Li G."/>
            <person name="Viehrig K."/>
            <person name="Ye F."/>
            <person name="Su P."/>
            <person name="Kiefer A.F."/>
            <person name="Nichols A."/>
            <person name="Cepeda A.J."/>
            <person name="Yan W."/>
            <person name="Fan B."/>
            <person name="Jiang Y."/>
            <person name="Adhikari A."/>
            <person name="Zheng C.-J."/>
            <person name="Schuster L."/>
            <person name="Cowan T.M."/>
            <person name="Smanski M.J."/>
            <person name="Chevrette M.G."/>
            <person name="De Carvalho L.P.S."/>
            <person name="Shen B."/>
        </authorList>
    </citation>
    <scope>NUCLEOTIDE SEQUENCE [LARGE SCALE GENOMIC DNA]</scope>
    <source>
        <strain evidence="6 7">NPDC007066</strain>
    </source>
</reference>
<evidence type="ECO:0000256" key="2">
    <source>
        <dbReference type="ARBA" id="ARBA00022676"/>
    </source>
</evidence>
<evidence type="ECO:0000259" key="5">
    <source>
        <dbReference type="Pfam" id="PF13439"/>
    </source>
</evidence>
<evidence type="ECO:0000313" key="6">
    <source>
        <dbReference type="EMBL" id="MFE9224321.1"/>
    </source>
</evidence>
<dbReference type="EMBL" id="JBIAFP010000003">
    <property type="protein sequence ID" value="MFE9224321.1"/>
    <property type="molecule type" value="Genomic_DNA"/>
</dbReference>
<feature type="domain" description="Glycosyltransferase subfamily 4-like N-terminal" evidence="5">
    <location>
        <begin position="12"/>
        <end position="171"/>
    </location>
</feature>
<dbReference type="InterPro" id="IPR028098">
    <property type="entry name" value="Glyco_trans_4-like_N"/>
</dbReference>
<gene>
    <name evidence="6" type="ORF">ACFYM3_06710</name>
</gene>
<protein>
    <recommendedName>
        <fullName evidence="1">D-inositol 3-phosphate glycosyltransferase</fullName>
    </recommendedName>
</protein>
<evidence type="ECO:0000256" key="1">
    <source>
        <dbReference type="ARBA" id="ARBA00021292"/>
    </source>
</evidence>
<keyword evidence="2 6" id="KW-0328">Glycosyltransferase</keyword>
<dbReference type="PANTHER" id="PTHR12526:SF635">
    <property type="entry name" value="GLYCOSYL TRANSFERASE GROUP 1"/>
    <property type="match status" value="1"/>
</dbReference>
<comment type="caution">
    <text evidence="6">The sequence shown here is derived from an EMBL/GenBank/DDBJ whole genome shotgun (WGS) entry which is preliminary data.</text>
</comment>
<organism evidence="6 7">
    <name type="scientific">Streptomyces massasporeus</name>
    <dbReference type="NCBI Taxonomy" id="67324"/>
    <lineage>
        <taxon>Bacteria</taxon>
        <taxon>Bacillati</taxon>
        <taxon>Actinomycetota</taxon>
        <taxon>Actinomycetes</taxon>
        <taxon>Kitasatosporales</taxon>
        <taxon>Streptomycetaceae</taxon>
        <taxon>Streptomyces</taxon>
    </lineage>
</organism>
<keyword evidence="7" id="KW-1185">Reference proteome</keyword>
<sequence length="383" mass="40470">MKALHIITGLGVGGAEQQLRLLLRHLPLDCDVVTLTNPGTVAAGLAADGVPVMDLGMAGNRDLGALPRLVRVIRSGGYQLVHTHLYRACLYGRIAARLAGVRAVVATEHSLGDSQMEGRPLNAGVRALYLAGERLGRTTVAVSPTVAERLKRWGVPGPRIEVVPNGIDVARFRFDAARRHDTRRRLGLPDDAYVIGAVGRLAPGKRFGALIRALAQLPDDHWLLLVGGGPEEDKLRRTARAAGVADRVLFTGERPCVPDGTPGPDLPSLTCAMDVLASPSSEEAFGLAIVEALASGLPVLYASCPALEDLPPSAAPAARRVTGGPDAYARAVTEVRRQGPAPRTAPEAARHYCITRSAARLMDVYAAAISRPPSPSPQEARTS</sequence>